<sequence>MEDPTRLVSWVTQSFLRTTLTVLRLYNLSNVPLALLSACPNLRDIYVDYCDVDRSSKGNNGTGSDVDREQPTQSIQTLDYRHSRRLVRALLQWPTRGSWFSNLQVLRTCSDELESLELAKALIQEASSLKQLLLTHRNGSFTWKGTYIPLSKFLNLGSLPSLRVFAAFIQIKERERHSSVNRTVIRDIAQVLSTIPSESNNISRLSLTLRAEGFHPFQCTRDQDWEGLCNEVARIAVPTRQLQFEFELLAVDPDPFRIPVSGGEELRRYIMDQIGTRLKDKDHVLVKFAVPSFSY</sequence>
<reference evidence="1 2" key="1">
    <citation type="journal article" date="2010" name="Proc. Natl. Acad. Sci. U.S.A.">
        <title>Insights into evolution of multicellular fungi from the assembled chromosomes of the mushroom Coprinopsis cinerea (Coprinus cinereus).</title>
        <authorList>
            <person name="Stajich J.E."/>
            <person name="Wilke S.K."/>
            <person name="Ahren D."/>
            <person name="Au C.H."/>
            <person name="Birren B.W."/>
            <person name="Borodovsky M."/>
            <person name="Burns C."/>
            <person name="Canback B."/>
            <person name="Casselton L.A."/>
            <person name="Cheng C.K."/>
            <person name="Deng J."/>
            <person name="Dietrich F.S."/>
            <person name="Fargo D.C."/>
            <person name="Farman M.L."/>
            <person name="Gathman A.C."/>
            <person name="Goldberg J."/>
            <person name="Guigo R."/>
            <person name="Hoegger P.J."/>
            <person name="Hooker J.B."/>
            <person name="Huggins A."/>
            <person name="James T.Y."/>
            <person name="Kamada T."/>
            <person name="Kilaru S."/>
            <person name="Kodira C."/>
            <person name="Kues U."/>
            <person name="Kupfer D."/>
            <person name="Kwan H.S."/>
            <person name="Lomsadze A."/>
            <person name="Li W."/>
            <person name="Lilly W.W."/>
            <person name="Ma L.J."/>
            <person name="Mackey A.J."/>
            <person name="Manning G."/>
            <person name="Martin F."/>
            <person name="Muraguchi H."/>
            <person name="Natvig D.O."/>
            <person name="Palmerini H."/>
            <person name="Ramesh M.A."/>
            <person name="Rehmeyer C.J."/>
            <person name="Roe B.A."/>
            <person name="Shenoy N."/>
            <person name="Stanke M."/>
            <person name="Ter-Hovhannisyan V."/>
            <person name="Tunlid A."/>
            <person name="Velagapudi R."/>
            <person name="Vision T.J."/>
            <person name="Zeng Q."/>
            <person name="Zolan M.E."/>
            <person name="Pukkila P.J."/>
        </authorList>
    </citation>
    <scope>NUCLEOTIDE SEQUENCE [LARGE SCALE GENOMIC DNA]</scope>
    <source>
        <strain evidence="2">Okayama-7 / 130 / ATCC MYA-4618 / FGSC 9003</strain>
    </source>
</reference>
<dbReference type="GeneID" id="9380279"/>
<accession>D6RLZ7</accession>
<dbReference type="RefSeq" id="XP_002911330.1">
    <property type="nucleotide sequence ID" value="XM_002911284.1"/>
</dbReference>
<dbReference type="KEGG" id="cci:CC1G_14325"/>
<dbReference type="HOGENOM" id="CLU_943383_0_0_1"/>
<evidence type="ECO:0008006" key="3">
    <source>
        <dbReference type="Google" id="ProtNLM"/>
    </source>
</evidence>
<evidence type="ECO:0000313" key="2">
    <source>
        <dbReference type="Proteomes" id="UP000001861"/>
    </source>
</evidence>
<dbReference type="InParanoid" id="D6RLZ7"/>
<keyword evidence="2" id="KW-1185">Reference proteome</keyword>
<name>D6RLZ7_COPC7</name>
<dbReference type="Gene3D" id="3.80.10.10">
    <property type="entry name" value="Ribonuclease Inhibitor"/>
    <property type="match status" value="1"/>
</dbReference>
<dbReference type="Proteomes" id="UP000001861">
    <property type="component" value="Unassembled WGS sequence"/>
</dbReference>
<dbReference type="AlphaFoldDB" id="D6RLZ7"/>
<proteinExistence type="predicted"/>
<comment type="caution">
    <text evidence="1">The sequence shown here is derived from an EMBL/GenBank/DDBJ whole genome shotgun (WGS) entry which is preliminary data.</text>
</comment>
<organism evidence="1 2">
    <name type="scientific">Coprinopsis cinerea (strain Okayama-7 / 130 / ATCC MYA-4618 / FGSC 9003)</name>
    <name type="common">Inky cap fungus</name>
    <name type="synonym">Hormographiella aspergillata</name>
    <dbReference type="NCBI Taxonomy" id="240176"/>
    <lineage>
        <taxon>Eukaryota</taxon>
        <taxon>Fungi</taxon>
        <taxon>Dikarya</taxon>
        <taxon>Basidiomycota</taxon>
        <taxon>Agaricomycotina</taxon>
        <taxon>Agaricomycetes</taxon>
        <taxon>Agaricomycetidae</taxon>
        <taxon>Agaricales</taxon>
        <taxon>Agaricineae</taxon>
        <taxon>Psathyrellaceae</taxon>
        <taxon>Coprinopsis</taxon>
    </lineage>
</organism>
<dbReference type="InterPro" id="IPR032675">
    <property type="entry name" value="LRR_dom_sf"/>
</dbReference>
<dbReference type="EMBL" id="AACS02000004">
    <property type="protein sequence ID" value="EFI27836.1"/>
    <property type="molecule type" value="Genomic_DNA"/>
</dbReference>
<evidence type="ECO:0000313" key="1">
    <source>
        <dbReference type="EMBL" id="EFI27836.1"/>
    </source>
</evidence>
<dbReference type="OrthoDB" id="3019731at2759"/>
<protein>
    <recommendedName>
        <fullName evidence="3">F-box domain-containing protein</fullName>
    </recommendedName>
</protein>
<dbReference type="VEuPathDB" id="FungiDB:CC1G_14325"/>
<gene>
    <name evidence="1" type="ORF">CC1G_14325</name>
</gene>